<keyword evidence="3" id="KW-1185">Reference proteome</keyword>
<keyword evidence="1" id="KW-1133">Transmembrane helix</keyword>
<protein>
    <submittedName>
        <fullName evidence="2">Uncharacterized protein</fullName>
    </submittedName>
</protein>
<dbReference type="Proteomes" id="UP000319143">
    <property type="component" value="Unassembled WGS sequence"/>
</dbReference>
<keyword evidence="1" id="KW-0472">Membrane</keyword>
<reference evidence="2 3" key="1">
    <citation type="submission" date="2019-02" db="EMBL/GenBank/DDBJ databases">
        <title>Deep-cultivation of Planctomycetes and their phenomic and genomic characterization uncovers novel biology.</title>
        <authorList>
            <person name="Wiegand S."/>
            <person name="Jogler M."/>
            <person name="Boedeker C."/>
            <person name="Pinto D."/>
            <person name="Vollmers J."/>
            <person name="Rivas-Marin E."/>
            <person name="Kohn T."/>
            <person name="Peeters S.H."/>
            <person name="Heuer A."/>
            <person name="Rast P."/>
            <person name="Oberbeckmann S."/>
            <person name="Bunk B."/>
            <person name="Jeske O."/>
            <person name="Meyerdierks A."/>
            <person name="Storesund J.E."/>
            <person name="Kallscheuer N."/>
            <person name="Luecker S."/>
            <person name="Lage O.M."/>
            <person name="Pohl T."/>
            <person name="Merkel B.J."/>
            <person name="Hornburger P."/>
            <person name="Mueller R.-W."/>
            <person name="Bruemmer F."/>
            <person name="Labrenz M."/>
            <person name="Spormann A.M."/>
            <person name="Op Den Camp H."/>
            <person name="Overmann J."/>
            <person name="Amann R."/>
            <person name="Jetten M.S.M."/>
            <person name="Mascher T."/>
            <person name="Medema M.H."/>
            <person name="Devos D.P."/>
            <person name="Kaster A.-K."/>
            <person name="Ovreas L."/>
            <person name="Rohde M."/>
            <person name="Galperin M.Y."/>
            <person name="Jogler C."/>
        </authorList>
    </citation>
    <scope>NUCLEOTIDE SEQUENCE [LARGE SCALE GENOMIC DNA]</scope>
    <source>
        <strain evidence="2 3">Poly41</strain>
    </source>
</reference>
<dbReference type="AlphaFoldDB" id="A0A5C6DSX8"/>
<evidence type="ECO:0000256" key="1">
    <source>
        <dbReference type="SAM" id="Phobius"/>
    </source>
</evidence>
<feature type="transmembrane region" description="Helical" evidence="1">
    <location>
        <begin position="31"/>
        <end position="51"/>
    </location>
</feature>
<gene>
    <name evidence="2" type="ORF">Poly41_21280</name>
</gene>
<name>A0A5C6DSX8_9BACT</name>
<proteinExistence type="predicted"/>
<evidence type="ECO:0000313" key="2">
    <source>
        <dbReference type="EMBL" id="TWU39304.1"/>
    </source>
</evidence>
<sequence>MLSSGHDELESVYVAQVFHILGKLPFADDRILVSFWWVFFSIHAWFLFLCLQKTK</sequence>
<accession>A0A5C6DSX8</accession>
<organism evidence="2 3">
    <name type="scientific">Novipirellula artificiosorum</name>
    <dbReference type="NCBI Taxonomy" id="2528016"/>
    <lineage>
        <taxon>Bacteria</taxon>
        <taxon>Pseudomonadati</taxon>
        <taxon>Planctomycetota</taxon>
        <taxon>Planctomycetia</taxon>
        <taxon>Pirellulales</taxon>
        <taxon>Pirellulaceae</taxon>
        <taxon>Novipirellula</taxon>
    </lineage>
</organism>
<dbReference type="EMBL" id="SJPV01000003">
    <property type="protein sequence ID" value="TWU39304.1"/>
    <property type="molecule type" value="Genomic_DNA"/>
</dbReference>
<keyword evidence="1" id="KW-0812">Transmembrane</keyword>
<comment type="caution">
    <text evidence="2">The sequence shown here is derived from an EMBL/GenBank/DDBJ whole genome shotgun (WGS) entry which is preliminary data.</text>
</comment>
<evidence type="ECO:0000313" key="3">
    <source>
        <dbReference type="Proteomes" id="UP000319143"/>
    </source>
</evidence>